<keyword evidence="2" id="KW-0677">Repeat</keyword>
<evidence type="ECO:0000256" key="1">
    <source>
        <dbReference type="ARBA" id="ARBA00022729"/>
    </source>
</evidence>
<feature type="compositionally biased region" description="Low complexity" evidence="4">
    <location>
        <begin position="37"/>
        <end position="51"/>
    </location>
</feature>
<dbReference type="EMBL" id="JAQNDN010000022">
    <property type="protein sequence ID" value="MDC0673226.1"/>
    <property type="molecule type" value="Genomic_DNA"/>
</dbReference>
<dbReference type="InterPro" id="IPR011936">
    <property type="entry name" value="Myxo_disulph_rpt"/>
</dbReference>
<feature type="compositionally biased region" description="Polar residues" evidence="4">
    <location>
        <begin position="52"/>
        <end position="67"/>
    </location>
</feature>
<feature type="region of interest" description="Disordered" evidence="4">
    <location>
        <begin position="22"/>
        <end position="96"/>
    </location>
</feature>
<evidence type="ECO:0000256" key="3">
    <source>
        <dbReference type="ARBA" id="ARBA00023157"/>
    </source>
</evidence>
<dbReference type="PANTHER" id="PTHR38934">
    <property type="entry name" value="HYPHALLY REGULATED CELL WALL PROTEIN 1"/>
    <property type="match status" value="1"/>
</dbReference>
<feature type="signal peptide" evidence="5">
    <location>
        <begin position="1"/>
        <end position="24"/>
    </location>
</feature>
<evidence type="ECO:0000313" key="7">
    <source>
        <dbReference type="Proteomes" id="UP001217838"/>
    </source>
</evidence>
<keyword evidence="1 5" id="KW-0732">Signal</keyword>
<dbReference type="PANTHER" id="PTHR38934:SF6">
    <property type="entry name" value="CHROMOSOME UNDETERMINED SCAFFOLD_176, WHOLE GENOME SHOTGUN SEQUENCE"/>
    <property type="match status" value="1"/>
</dbReference>
<evidence type="ECO:0000256" key="2">
    <source>
        <dbReference type="ARBA" id="ARBA00022737"/>
    </source>
</evidence>
<feature type="chain" id="PRO_5045997124" description="Myxococcus cysteine-rich repeat-containing protein" evidence="5">
    <location>
        <begin position="25"/>
        <end position="948"/>
    </location>
</feature>
<dbReference type="PROSITE" id="PS51257">
    <property type="entry name" value="PROKAR_LIPOPROTEIN"/>
    <property type="match status" value="1"/>
</dbReference>
<dbReference type="Proteomes" id="UP001217838">
    <property type="component" value="Unassembled WGS sequence"/>
</dbReference>
<proteinExistence type="predicted"/>
<name>A0ABT5BGF5_9BACT</name>
<keyword evidence="3" id="KW-1015">Disulfide bond</keyword>
<reference evidence="6 7" key="1">
    <citation type="submission" date="2022-11" db="EMBL/GenBank/DDBJ databases">
        <title>Minimal conservation of predation-associated metabolite biosynthetic gene clusters underscores biosynthetic potential of Myxococcota including descriptions for ten novel species: Archangium lansinium sp. nov., Myxococcus landrumus sp. nov., Nannocystis bai.</title>
        <authorList>
            <person name="Ahearne A."/>
            <person name="Stevens C."/>
            <person name="Dowd S."/>
        </authorList>
    </citation>
    <scope>NUCLEOTIDE SEQUENCE [LARGE SCALE GENOMIC DNA]</scope>
    <source>
        <strain evidence="6 7">NCELM</strain>
    </source>
</reference>
<evidence type="ECO:0000256" key="5">
    <source>
        <dbReference type="SAM" id="SignalP"/>
    </source>
</evidence>
<organism evidence="6 7">
    <name type="scientific">Nannocystis radixulma</name>
    <dbReference type="NCBI Taxonomy" id="2995305"/>
    <lineage>
        <taxon>Bacteria</taxon>
        <taxon>Pseudomonadati</taxon>
        <taxon>Myxococcota</taxon>
        <taxon>Polyangia</taxon>
        <taxon>Nannocystales</taxon>
        <taxon>Nannocystaceae</taxon>
        <taxon>Nannocystis</taxon>
    </lineage>
</organism>
<evidence type="ECO:0008006" key="8">
    <source>
        <dbReference type="Google" id="ProtNLM"/>
    </source>
</evidence>
<dbReference type="Pfam" id="PF13948">
    <property type="entry name" value="DUF4215"/>
    <property type="match status" value="2"/>
</dbReference>
<sequence>MKKLSLTLGSMTTLLLIACPDSTATSTDGVDPDTTGSAATSAMSSADASSSGEPTTSVPTTGSIEPSDTTTGPGDTTGPGPMCGNGVVEPGEGCDDGPNNGAGQPCSDSCQPAAGCGDGVVGPGEQCDDGADNGDGNSCTADCNHNVCGDGLVGPGEGCDDGNDVDGDSCTNACALASCGDGVVAPTEQCDDGDADDTDDCTATCTEASCSDGFVQPGIGEQCDDGPGNADDAACTTSCQPATCGDGHVWSGGEQCDNGVDNGPGKACNALCQLNVCGDGDLSPAEACDDGNLASGDGCSATCQLEGCGNDVVDPGEQCDDGQDGDDDDGCTDACKLPVCGDGLVQPSLAEQCDLGGANSDSGTCTLACKLAACGDGLVHAQAEQCDDGANNGPGKACKAGCMLNVCGDGDKGPGEACDDGNVSNGDGCTNVCKLATCGDGFVQPGEQCDLGASNSNAGACTLACLLPVCGDGFVGPGETCDDGNVANTDACLGTCVPAACGDGFVHQGAEQCDQGADNGPGKACKANCTANVCGDGDKGPGEECDDGNLVDGDGCSPTCLQPAGSLDCADLQASEPIILEQFSGGGPVEYPPTAMVWRDELVLANARPSLVETCNIHWERRDATGQLVAPPVDIAMSTPSNFYACQMVGDLGWDHVRQRYIFIHPQGNSATIRNTPVAITPAGELVWVGSGELRPGRSYGGVVSQLRVVDDKVFVLGHYETVNLQGPAVYVYSAIDGKFLAKTVVADSGWSHSAVACDATCKKGVAIYYWSGLHMQELDLVANQAVGAPIKIAQGAYGGYSPSAMLWRQGTSYFATSIPYTELQSSVFHTNTLSPGAGWTGQDKSLVMGTEMYHEPTIIPTDDGYAIAASSVPGALFEIPDDFRTVHTRVWNVAHDGTIRGTFHPTPGGHSPRLAYKNGKLALTYVRLQTQYEQLDSRRLLFLECPR</sequence>
<keyword evidence="7" id="KW-1185">Reference proteome</keyword>
<comment type="caution">
    <text evidence="6">The sequence shown here is derived from an EMBL/GenBank/DDBJ whole genome shotgun (WGS) entry which is preliminary data.</text>
</comment>
<gene>
    <name evidence="6" type="ORF">POL58_36065</name>
</gene>
<evidence type="ECO:0000313" key="6">
    <source>
        <dbReference type="EMBL" id="MDC0673226.1"/>
    </source>
</evidence>
<dbReference type="NCBIfam" id="TIGR02232">
    <property type="entry name" value="myxo_disulf_rpt"/>
    <property type="match status" value="6"/>
</dbReference>
<accession>A0ABT5BGF5</accession>
<protein>
    <recommendedName>
        <fullName evidence="8">Myxococcus cysteine-rich repeat-containing protein</fullName>
    </recommendedName>
</protein>
<dbReference type="RefSeq" id="WP_272005933.1">
    <property type="nucleotide sequence ID" value="NZ_JAQNDN010000022.1"/>
</dbReference>
<evidence type="ECO:0000256" key="4">
    <source>
        <dbReference type="SAM" id="MobiDB-lite"/>
    </source>
</evidence>